<dbReference type="PROSITE" id="PS00237">
    <property type="entry name" value="G_PROTEIN_RECEP_F1_1"/>
    <property type="match status" value="1"/>
</dbReference>
<dbReference type="GO" id="GO:0016493">
    <property type="term" value="F:C-C chemokine receptor activity"/>
    <property type="evidence" value="ECO:0007669"/>
    <property type="project" value="TreeGrafter"/>
</dbReference>
<evidence type="ECO:0000256" key="10">
    <source>
        <dbReference type="SAM" id="Phobius"/>
    </source>
</evidence>
<feature type="transmembrane region" description="Helical" evidence="10">
    <location>
        <begin position="202"/>
        <end position="226"/>
    </location>
</feature>
<keyword evidence="6 10" id="KW-0472">Membrane</keyword>
<feature type="transmembrane region" description="Helical" evidence="10">
    <location>
        <begin position="121"/>
        <end position="140"/>
    </location>
</feature>
<dbReference type="PANTHER" id="PTHR10489:SF730">
    <property type="entry name" value="CHEMOKINE XC RECEPTOR 1"/>
    <property type="match status" value="1"/>
</dbReference>
<evidence type="ECO:0000256" key="4">
    <source>
        <dbReference type="ARBA" id="ARBA00022989"/>
    </source>
</evidence>
<organism evidence="12 13">
    <name type="scientific">Cyprinus carpio</name>
    <name type="common">Common carp</name>
    <dbReference type="NCBI Taxonomy" id="7962"/>
    <lineage>
        <taxon>Eukaryota</taxon>
        <taxon>Metazoa</taxon>
        <taxon>Chordata</taxon>
        <taxon>Craniata</taxon>
        <taxon>Vertebrata</taxon>
        <taxon>Euteleostomi</taxon>
        <taxon>Actinopterygii</taxon>
        <taxon>Neopterygii</taxon>
        <taxon>Teleostei</taxon>
        <taxon>Ostariophysi</taxon>
        <taxon>Cypriniformes</taxon>
        <taxon>Cyprinidae</taxon>
        <taxon>Cyprininae</taxon>
        <taxon>Cyprinus</taxon>
    </lineage>
</organism>
<dbReference type="InterPro" id="IPR000355">
    <property type="entry name" value="Chemokine_rcpt"/>
</dbReference>
<dbReference type="SUPFAM" id="SSF81321">
    <property type="entry name" value="Family A G protein-coupled receptor-like"/>
    <property type="match status" value="1"/>
</dbReference>
<dbReference type="Proteomes" id="UP000694700">
    <property type="component" value="Unplaced"/>
</dbReference>
<evidence type="ECO:0000256" key="2">
    <source>
        <dbReference type="ARBA" id="ARBA00022475"/>
    </source>
</evidence>
<dbReference type="GO" id="GO:0060326">
    <property type="term" value="P:cell chemotaxis"/>
    <property type="evidence" value="ECO:0007669"/>
    <property type="project" value="TreeGrafter"/>
</dbReference>
<keyword evidence="7 9" id="KW-0675">Receptor</keyword>
<dbReference type="Ensembl" id="ENSCCRT00015084985.1">
    <property type="protein sequence ID" value="ENSCCRP00015082299.1"/>
    <property type="gene ID" value="ENSCCRG00015033251.1"/>
</dbReference>
<evidence type="ECO:0000256" key="6">
    <source>
        <dbReference type="ARBA" id="ARBA00023136"/>
    </source>
</evidence>
<comment type="subcellular location">
    <subcellularLocation>
        <location evidence="1">Cell membrane</location>
        <topology evidence="1">Multi-pass membrane protein</topology>
    </subcellularLocation>
</comment>
<dbReference type="GO" id="GO:0007204">
    <property type="term" value="P:positive regulation of cytosolic calcium ion concentration"/>
    <property type="evidence" value="ECO:0007669"/>
    <property type="project" value="TreeGrafter"/>
</dbReference>
<evidence type="ECO:0000256" key="5">
    <source>
        <dbReference type="ARBA" id="ARBA00023040"/>
    </source>
</evidence>
<evidence type="ECO:0000313" key="12">
    <source>
        <dbReference type="Ensembl" id="ENSCCRP00015082299.1"/>
    </source>
</evidence>
<protein>
    <recommendedName>
        <fullName evidence="11">G-protein coupled receptors family 1 profile domain-containing protein</fullName>
    </recommendedName>
</protein>
<feature type="transmembrane region" description="Helical" evidence="10">
    <location>
        <begin position="91"/>
        <end position="109"/>
    </location>
</feature>
<feature type="transmembrane region" description="Helical" evidence="10">
    <location>
        <begin position="160"/>
        <end position="182"/>
    </location>
</feature>
<proteinExistence type="inferred from homology"/>
<dbReference type="Gene3D" id="1.20.1070.10">
    <property type="entry name" value="Rhodopsin 7-helix transmembrane proteins"/>
    <property type="match status" value="1"/>
</dbReference>
<evidence type="ECO:0000256" key="1">
    <source>
        <dbReference type="ARBA" id="ARBA00004651"/>
    </source>
</evidence>
<evidence type="ECO:0000256" key="8">
    <source>
        <dbReference type="ARBA" id="ARBA00023224"/>
    </source>
</evidence>
<sequence length="408" mass="46593">MLQCQASLGLFIVKLHALAKGNDNTNRSVISIVTFFFIFLKQLYNPVNQDLEMEASNSTSSYDTNYSYTYDDVLISMCEVDDYKMTTGVCYATIFCLSILGNGFLVCALTCYEDLKRATNLFMFCLALFDLLFTLTLPFWCVELLHHWVFGDVACKIMTGAYFVGIYGSLILLTAMTLDRFVVIVVRNNWLTRSRRLKFSKFACVGAWIISLIACLRDSIAANAQIDHITTYSCESTNTHDEKAGYYAQLILLFLVPFAVIAFCYTKILMTLMSTSNRQKYRTVILVLCIVIAFFICWGPYHIIIVLMSIYEFDSCEHYKLHVAFIICRILAFSHCCINPALYIVRGRYRNLLSSLLFCSPELRLSGLYRRPTDPSDSRINPYTIDGARENCEVQQTQIVDLNTLKTL</sequence>
<evidence type="ECO:0000313" key="13">
    <source>
        <dbReference type="Proteomes" id="UP000694700"/>
    </source>
</evidence>
<keyword evidence="3 9" id="KW-0812">Transmembrane</keyword>
<keyword evidence="5 9" id="KW-0297">G-protein coupled receptor</keyword>
<evidence type="ECO:0000256" key="3">
    <source>
        <dbReference type="ARBA" id="ARBA00022692"/>
    </source>
</evidence>
<dbReference type="InterPro" id="IPR017452">
    <property type="entry name" value="GPCR_Rhodpsn_7TM"/>
</dbReference>
<dbReference type="GO" id="GO:0019957">
    <property type="term" value="F:C-C chemokine binding"/>
    <property type="evidence" value="ECO:0007669"/>
    <property type="project" value="TreeGrafter"/>
</dbReference>
<dbReference type="AlphaFoldDB" id="A0A8C1ZIZ6"/>
<accession>A0A8C1ZIZ6</accession>
<dbReference type="GO" id="GO:0006955">
    <property type="term" value="P:immune response"/>
    <property type="evidence" value="ECO:0007669"/>
    <property type="project" value="TreeGrafter"/>
</dbReference>
<dbReference type="InterPro" id="IPR050119">
    <property type="entry name" value="CCR1-9-like"/>
</dbReference>
<dbReference type="PRINTS" id="PR00237">
    <property type="entry name" value="GPCRRHODOPSN"/>
</dbReference>
<reference evidence="12" key="1">
    <citation type="submission" date="2025-08" db="UniProtKB">
        <authorList>
            <consortium name="Ensembl"/>
        </authorList>
    </citation>
    <scope>IDENTIFICATION</scope>
</reference>
<dbReference type="PANTHER" id="PTHR10489">
    <property type="entry name" value="CELL ADHESION MOLECULE"/>
    <property type="match status" value="1"/>
</dbReference>
<keyword evidence="4 10" id="KW-1133">Transmembrane helix</keyword>
<dbReference type="PROSITE" id="PS50262">
    <property type="entry name" value="G_PROTEIN_RECEP_F1_2"/>
    <property type="match status" value="1"/>
</dbReference>
<dbReference type="PRINTS" id="PR00657">
    <property type="entry name" value="CCCHEMOKINER"/>
</dbReference>
<evidence type="ECO:0000256" key="7">
    <source>
        <dbReference type="ARBA" id="ARBA00023170"/>
    </source>
</evidence>
<keyword evidence="2" id="KW-1003">Cell membrane</keyword>
<name>A0A8C1ZIZ6_CYPCA</name>
<dbReference type="Pfam" id="PF00001">
    <property type="entry name" value="7tm_1"/>
    <property type="match status" value="1"/>
</dbReference>
<keyword evidence="8 9" id="KW-0807">Transducer</keyword>
<feature type="transmembrane region" description="Helical" evidence="10">
    <location>
        <begin position="323"/>
        <end position="345"/>
    </location>
</feature>
<evidence type="ECO:0000256" key="9">
    <source>
        <dbReference type="RuleBase" id="RU000688"/>
    </source>
</evidence>
<evidence type="ECO:0000259" key="11">
    <source>
        <dbReference type="PROSITE" id="PS50262"/>
    </source>
</evidence>
<feature type="transmembrane region" description="Helical" evidence="10">
    <location>
        <begin position="246"/>
        <end position="265"/>
    </location>
</feature>
<dbReference type="InterPro" id="IPR000276">
    <property type="entry name" value="GPCR_Rhodpsn"/>
</dbReference>
<comment type="similarity">
    <text evidence="9">Belongs to the G-protein coupled receptor 1 family.</text>
</comment>
<feature type="domain" description="G-protein coupled receptors family 1 profile" evidence="11">
    <location>
        <begin position="101"/>
        <end position="343"/>
    </location>
</feature>
<feature type="transmembrane region" description="Helical" evidence="10">
    <location>
        <begin position="285"/>
        <end position="311"/>
    </location>
</feature>
<dbReference type="GO" id="GO:0019722">
    <property type="term" value="P:calcium-mediated signaling"/>
    <property type="evidence" value="ECO:0007669"/>
    <property type="project" value="TreeGrafter"/>
</dbReference>
<dbReference type="GO" id="GO:0009897">
    <property type="term" value="C:external side of plasma membrane"/>
    <property type="evidence" value="ECO:0007669"/>
    <property type="project" value="TreeGrafter"/>
</dbReference>